<dbReference type="GO" id="GO:0016787">
    <property type="term" value="F:hydrolase activity"/>
    <property type="evidence" value="ECO:0007669"/>
    <property type="project" value="InterPro"/>
</dbReference>
<dbReference type="PANTHER" id="PTHR23024:SF467">
    <property type="entry name" value="CARBOXYLESTERASE 12-RELATED"/>
    <property type="match status" value="1"/>
</dbReference>
<keyword evidence="4" id="KW-1185">Reference proteome</keyword>
<name>A0AAD6M7F6_9ROSI</name>
<comment type="similarity">
    <text evidence="1">Belongs to the 'GDXG' lipolytic enzyme family.</text>
</comment>
<dbReference type="AlphaFoldDB" id="A0AAD6M7F6"/>
<evidence type="ECO:0000313" key="3">
    <source>
        <dbReference type="EMBL" id="KAJ6980336.1"/>
    </source>
</evidence>
<dbReference type="Gene3D" id="3.40.50.1820">
    <property type="entry name" value="alpha/beta hydrolase"/>
    <property type="match status" value="1"/>
</dbReference>
<dbReference type="InterPro" id="IPR029058">
    <property type="entry name" value="AB_hydrolase_fold"/>
</dbReference>
<comment type="caution">
    <text evidence="3">The sequence shown here is derived from an EMBL/GenBank/DDBJ whole genome shotgun (WGS) entry which is preliminary data.</text>
</comment>
<dbReference type="PANTHER" id="PTHR23024">
    <property type="entry name" value="ARYLACETAMIDE DEACETYLASE"/>
    <property type="match status" value="1"/>
</dbReference>
<feature type="domain" description="Alpha/beta hydrolase fold-3" evidence="2">
    <location>
        <begin position="23"/>
        <end position="90"/>
    </location>
</feature>
<protein>
    <recommendedName>
        <fullName evidence="2">Alpha/beta hydrolase fold-3 domain-containing protein</fullName>
    </recommendedName>
</protein>
<reference evidence="3" key="1">
    <citation type="journal article" date="2023" name="Mol. Ecol. Resour.">
        <title>Chromosome-level genome assembly of a triploid poplar Populus alba 'Berolinensis'.</title>
        <authorList>
            <person name="Chen S."/>
            <person name="Yu Y."/>
            <person name="Wang X."/>
            <person name="Wang S."/>
            <person name="Zhang T."/>
            <person name="Zhou Y."/>
            <person name="He R."/>
            <person name="Meng N."/>
            <person name="Wang Y."/>
            <person name="Liu W."/>
            <person name="Liu Z."/>
            <person name="Liu J."/>
            <person name="Guo Q."/>
            <person name="Huang H."/>
            <person name="Sederoff R.R."/>
            <person name="Wang G."/>
            <person name="Qu G."/>
            <person name="Chen S."/>
        </authorList>
    </citation>
    <scope>NUCLEOTIDE SEQUENCE</scope>
    <source>
        <strain evidence="3">SC-2020</strain>
    </source>
</reference>
<dbReference type="Proteomes" id="UP001164929">
    <property type="component" value="Chromosome 11"/>
</dbReference>
<sequence length="289" mass="32055">MSAPPHSPVPPRPLACPLVPGCHNYLNTLVAEAKVIGVSVDYRRAPEHPLPAAYDDSWTALKWVASHVNGDGPEEWLNSHADFSKVFFYGRDFAEGWTYIGRCCKGCFKITMEAAGSAQWEDEQIEYIKEKGSEEGRQEDLKKGKAAAQNALDEAAFLLDLASIQGTWHGVLELVAEIRGYICQQVLNATSRRASHLPPLNIKKLSKYPRRALSLFMSGTSFCPCETGISSRAQQRGPKQVFNFTGSSYSSSELETEASTRLFKLKPCQRTRFERHMPIPTAISTTALT</sequence>
<evidence type="ECO:0000259" key="2">
    <source>
        <dbReference type="Pfam" id="PF07859"/>
    </source>
</evidence>
<dbReference type="InterPro" id="IPR050466">
    <property type="entry name" value="Carboxylest/Gibb_receptor"/>
</dbReference>
<proteinExistence type="inferred from homology"/>
<dbReference type="Pfam" id="PF07859">
    <property type="entry name" value="Abhydrolase_3"/>
    <property type="match status" value="1"/>
</dbReference>
<evidence type="ECO:0000313" key="4">
    <source>
        <dbReference type="Proteomes" id="UP001164929"/>
    </source>
</evidence>
<dbReference type="EMBL" id="JAQIZT010000011">
    <property type="protein sequence ID" value="KAJ6980336.1"/>
    <property type="molecule type" value="Genomic_DNA"/>
</dbReference>
<organism evidence="3 4">
    <name type="scientific">Populus alba x Populus x berolinensis</name>
    <dbReference type="NCBI Taxonomy" id="444605"/>
    <lineage>
        <taxon>Eukaryota</taxon>
        <taxon>Viridiplantae</taxon>
        <taxon>Streptophyta</taxon>
        <taxon>Embryophyta</taxon>
        <taxon>Tracheophyta</taxon>
        <taxon>Spermatophyta</taxon>
        <taxon>Magnoliopsida</taxon>
        <taxon>eudicotyledons</taxon>
        <taxon>Gunneridae</taxon>
        <taxon>Pentapetalae</taxon>
        <taxon>rosids</taxon>
        <taxon>fabids</taxon>
        <taxon>Malpighiales</taxon>
        <taxon>Salicaceae</taxon>
        <taxon>Saliceae</taxon>
        <taxon>Populus</taxon>
    </lineage>
</organism>
<accession>A0AAD6M7F6</accession>
<gene>
    <name evidence="3" type="ORF">NC653_028216</name>
</gene>
<dbReference type="SUPFAM" id="SSF53474">
    <property type="entry name" value="alpha/beta-Hydrolases"/>
    <property type="match status" value="1"/>
</dbReference>
<evidence type="ECO:0000256" key="1">
    <source>
        <dbReference type="ARBA" id="ARBA00010515"/>
    </source>
</evidence>
<dbReference type="InterPro" id="IPR013094">
    <property type="entry name" value="AB_hydrolase_3"/>
</dbReference>